<dbReference type="SUPFAM" id="SSF52172">
    <property type="entry name" value="CheY-like"/>
    <property type="match status" value="1"/>
</dbReference>
<dbReference type="AlphaFoldDB" id="A0A8J6TER5"/>
<sequence length="128" mass="14332">MKPKILIAEDNKLTLALYTQGLPSNLCDLKIVRDGEEALIAYKEWKPDIILLDHNMPVLNGYETLKTIRQTLNDKTTIIIMVTSSSDKDDIIACGKLGIQGYVMKPFKTDEIALKIFTLYKSAKKAAS</sequence>
<keyword evidence="1 2" id="KW-0597">Phosphoprotein</keyword>
<protein>
    <submittedName>
        <fullName evidence="4">Response regulator</fullName>
    </submittedName>
</protein>
<dbReference type="InterPro" id="IPR011006">
    <property type="entry name" value="CheY-like_superfamily"/>
</dbReference>
<comment type="caution">
    <text evidence="4">The sequence shown here is derived from an EMBL/GenBank/DDBJ whole genome shotgun (WGS) entry which is preliminary data.</text>
</comment>
<name>A0A8J6TER5_9BACT</name>
<evidence type="ECO:0000313" key="5">
    <source>
        <dbReference type="Proteomes" id="UP000614424"/>
    </source>
</evidence>
<dbReference type="SMART" id="SM00448">
    <property type="entry name" value="REC"/>
    <property type="match status" value="1"/>
</dbReference>
<evidence type="ECO:0000256" key="2">
    <source>
        <dbReference type="PROSITE-ProRule" id="PRU00169"/>
    </source>
</evidence>
<organism evidence="4 5">
    <name type="scientific">Candidatus Desulfobia pelagia</name>
    <dbReference type="NCBI Taxonomy" id="2841692"/>
    <lineage>
        <taxon>Bacteria</taxon>
        <taxon>Pseudomonadati</taxon>
        <taxon>Thermodesulfobacteriota</taxon>
        <taxon>Desulfobulbia</taxon>
        <taxon>Desulfobulbales</taxon>
        <taxon>Desulfobulbaceae</taxon>
        <taxon>Candidatus Desulfobia</taxon>
    </lineage>
</organism>
<gene>
    <name evidence="4" type="ORF">H8E41_02495</name>
</gene>
<dbReference type="PANTHER" id="PTHR44591:SF3">
    <property type="entry name" value="RESPONSE REGULATORY DOMAIN-CONTAINING PROTEIN"/>
    <property type="match status" value="1"/>
</dbReference>
<dbReference type="InterPro" id="IPR001789">
    <property type="entry name" value="Sig_transdc_resp-reg_receiver"/>
</dbReference>
<dbReference type="GO" id="GO:0000160">
    <property type="term" value="P:phosphorelay signal transduction system"/>
    <property type="evidence" value="ECO:0007669"/>
    <property type="project" value="InterPro"/>
</dbReference>
<dbReference type="PROSITE" id="PS50110">
    <property type="entry name" value="RESPONSE_REGULATORY"/>
    <property type="match status" value="1"/>
</dbReference>
<dbReference type="PANTHER" id="PTHR44591">
    <property type="entry name" value="STRESS RESPONSE REGULATOR PROTEIN 1"/>
    <property type="match status" value="1"/>
</dbReference>
<evidence type="ECO:0000313" key="4">
    <source>
        <dbReference type="EMBL" id="MBC8316745.1"/>
    </source>
</evidence>
<dbReference type="Pfam" id="PF00072">
    <property type="entry name" value="Response_reg"/>
    <property type="match status" value="1"/>
</dbReference>
<evidence type="ECO:0000259" key="3">
    <source>
        <dbReference type="PROSITE" id="PS50110"/>
    </source>
</evidence>
<evidence type="ECO:0000256" key="1">
    <source>
        <dbReference type="ARBA" id="ARBA00022553"/>
    </source>
</evidence>
<dbReference type="Gene3D" id="3.40.50.2300">
    <property type="match status" value="1"/>
</dbReference>
<feature type="modified residue" description="4-aspartylphosphate" evidence="2">
    <location>
        <position position="53"/>
    </location>
</feature>
<feature type="domain" description="Response regulatory" evidence="3">
    <location>
        <begin position="4"/>
        <end position="120"/>
    </location>
</feature>
<dbReference type="InterPro" id="IPR050595">
    <property type="entry name" value="Bact_response_regulator"/>
</dbReference>
<dbReference type="CDD" id="cd00156">
    <property type="entry name" value="REC"/>
    <property type="match status" value="1"/>
</dbReference>
<reference evidence="4 5" key="1">
    <citation type="submission" date="2020-08" db="EMBL/GenBank/DDBJ databases">
        <title>Bridging the membrane lipid divide: bacteria of the FCB group superphylum have the potential to synthesize archaeal ether lipids.</title>
        <authorList>
            <person name="Villanueva L."/>
            <person name="Von Meijenfeldt F.A.B."/>
            <person name="Westbye A.B."/>
            <person name="Yadav S."/>
            <person name="Hopmans E.C."/>
            <person name="Dutilh B.E."/>
            <person name="Sinninghe Damste J.S."/>
        </authorList>
    </citation>
    <scope>NUCLEOTIDE SEQUENCE [LARGE SCALE GENOMIC DNA]</scope>
    <source>
        <strain evidence="4">NIOZ-UU47</strain>
    </source>
</reference>
<accession>A0A8J6TER5</accession>
<dbReference type="EMBL" id="JACNJZ010000051">
    <property type="protein sequence ID" value="MBC8316745.1"/>
    <property type="molecule type" value="Genomic_DNA"/>
</dbReference>
<proteinExistence type="predicted"/>
<dbReference type="Proteomes" id="UP000614424">
    <property type="component" value="Unassembled WGS sequence"/>
</dbReference>